<feature type="domain" description="DNA helicase Pif1-like 2B" evidence="1">
    <location>
        <begin position="63"/>
        <end position="106"/>
    </location>
</feature>
<organism evidence="2 3">
    <name type="scientific">Gossypium mustelinum</name>
    <name type="common">Cotton</name>
    <name type="synonym">Gossypium caicoense</name>
    <dbReference type="NCBI Taxonomy" id="34275"/>
    <lineage>
        <taxon>Eukaryota</taxon>
        <taxon>Viridiplantae</taxon>
        <taxon>Streptophyta</taxon>
        <taxon>Embryophyta</taxon>
        <taxon>Tracheophyta</taxon>
        <taxon>Spermatophyta</taxon>
        <taxon>Magnoliopsida</taxon>
        <taxon>eudicotyledons</taxon>
        <taxon>Gunneridae</taxon>
        <taxon>Pentapetalae</taxon>
        <taxon>rosids</taxon>
        <taxon>malvids</taxon>
        <taxon>Malvales</taxon>
        <taxon>Malvaceae</taxon>
        <taxon>Malvoideae</taxon>
        <taxon>Gossypium</taxon>
    </lineage>
</organism>
<gene>
    <name evidence="2" type="ORF">E1A91_A11G218100v1</name>
</gene>
<evidence type="ECO:0000313" key="3">
    <source>
        <dbReference type="Proteomes" id="UP000323597"/>
    </source>
</evidence>
<sequence length="145" mass="16870">MLIKNMRANKDKAFGEFLLRVGNRIQPTIHDDLILLPEKMVIRYESEKAYEDALIDVLLYLEEFLNTLLPNGLPPHKLVLKVNCPIILLRKLDLSNSLCNGTGMVCKRFDNYVKHDEIIIGQHALKQVLFQEFHSHLQKMKDILF</sequence>
<dbReference type="EMBL" id="CM017646">
    <property type="protein sequence ID" value="TYJ10594.1"/>
    <property type="molecule type" value="Genomic_DNA"/>
</dbReference>
<dbReference type="InterPro" id="IPR049163">
    <property type="entry name" value="Pif1-like_2B_dom"/>
</dbReference>
<evidence type="ECO:0000259" key="1">
    <source>
        <dbReference type="Pfam" id="PF21530"/>
    </source>
</evidence>
<reference evidence="2 3" key="1">
    <citation type="submission" date="2019-07" db="EMBL/GenBank/DDBJ databases">
        <title>WGS assembly of Gossypium mustelinum.</title>
        <authorList>
            <person name="Chen Z.J."/>
            <person name="Sreedasyam A."/>
            <person name="Ando A."/>
            <person name="Song Q."/>
            <person name="De L."/>
            <person name="Hulse-Kemp A."/>
            <person name="Ding M."/>
            <person name="Ye W."/>
            <person name="Kirkbride R."/>
            <person name="Jenkins J."/>
            <person name="Plott C."/>
            <person name="Lovell J."/>
            <person name="Lin Y.-M."/>
            <person name="Vaughn R."/>
            <person name="Liu B."/>
            <person name="Li W."/>
            <person name="Simpson S."/>
            <person name="Scheffler B."/>
            <person name="Saski C."/>
            <person name="Grover C."/>
            <person name="Hu G."/>
            <person name="Conover J."/>
            <person name="Carlson J."/>
            <person name="Shu S."/>
            <person name="Boston L."/>
            <person name="Williams M."/>
            <person name="Peterson D."/>
            <person name="Mcgee K."/>
            <person name="Jones D."/>
            <person name="Wendel J."/>
            <person name="Stelly D."/>
            <person name="Grimwood J."/>
            <person name="Schmutz J."/>
        </authorList>
    </citation>
    <scope>NUCLEOTIDE SEQUENCE [LARGE SCALE GENOMIC DNA]</scope>
    <source>
        <strain evidence="2">1408120.09</strain>
    </source>
</reference>
<proteinExistence type="predicted"/>
<keyword evidence="3" id="KW-1185">Reference proteome</keyword>
<protein>
    <recommendedName>
        <fullName evidence="1">DNA helicase Pif1-like 2B domain-containing protein</fullName>
    </recommendedName>
</protein>
<dbReference type="PANTHER" id="PTHR10492:SF94">
    <property type="entry name" value="ATP-DEPENDENT DNA HELICASE"/>
    <property type="match status" value="1"/>
</dbReference>
<name>A0A5D2X9W6_GOSMU</name>
<accession>A0A5D2X9W6</accession>
<evidence type="ECO:0000313" key="2">
    <source>
        <dbReference type="EMBL" id="TYJ10594.1"/>
    </source>
</evidence>
<dbReference type="AlphaFoldDB" id="A0A5D2X9W6"/>
<dbReference type="Pfam" id="PF21530">
    <property type="entry name" value="Pif1_2B_dom"/>
    <property type="match status" value="1"/>
</dbReference>
<dbReference type="Proteomes" id="UP000323597">
    <property type="component" value="Chromosome A11"/>
</dbReference>
<dbReference type="PANTHER" id="PTHR10492">
    <property type="match status" value="1"/>
</dbReference>